<dbReference type="PROSITE" id="PS51257">
    <property type="entry name" value="PROKAR_LIPOPROTEIN"/>
    <property type="match status" value="1"/>
</dbReference>
<comment type="subcellular location">
    <subcellularLocation>
        <location evidence="10">Cell membrane</location>
        <topology evidence="10">Single-pass type II membrane protein</topology>
    </subcellularLocation>
    <subcellularLocation>
        <location evidence="1">Membrane</location>
    </subcellularLocation>
</comment>
<reference evidence="11 12" key="1">
    <citation type="submission" date="2022-10" db="EMBL/GenBank/DDBJ databases">
        <title>Host association and intracellularity evolved multiple times independently in the Rickettsiales.</title>
        <authorList>
            <person name="Castelli M."/>
            <person name="Nardi T."/>
            <person name="Gammuto L."/>
            <person name="Bellinzona G."/>
            <person name="Sabaneyeva E."/>
            <person name="Potekhin A."/>
            <person name="Serra V."/>
            <person name="Petroni G."/>
            <person name="Sassera D."/>
        </authorList>
    </citation>
    <scope>NUCLEOTIDE SEQUENCE [LARGE SCALE GENOMIC DNA]</scope>
    <source>
        <strain evidence="11 12">Kr 154-4</strain>
    </source>
</reference>
<comment type="function">
    <text evidence="10">Heme chaperone required for the biogenesis of c-type cytochromes. Transiently binds heme delivered by CcmC and transfers the heme to apo-cytochromes in a process facilitated by CcmF and CcmH.</text>
</comment>
<dbReference type="InterPro" id="IPR036127">
    <property type="entry name" value="CcmE-like_sf"/>
</dbReference>
<keyword evidence="3 10" id="KW-0812">Transmembrane</keyword>
<keyword evidence="12" id="KW-1185">Reference proteome</keyword>
<dbReference type="PANTHER" id="PTHR34128">
    <property type="entry name" value="CYTOCHROME C-TYPE BIOGENESIS PROTEIN CCME HOMOLOG, MITOCHONDRIAL"/>
    <property type="match status" value="1"/>
</dbReference>
<dbReference type="PANTHER" id="PTHR34128:SF2">
    <property type="entry name" value="CYTOCHROME C-TYPE BIOGENESIS PROTEIN CCME HOMOLOG, MITOCHONDRIAL"/>
    <property type="match status" value="1"/>
</dbReference>
<dbReference type="HAMAP" id="MF_01959">
    <property type="entry name" value="CcmE"/>
    <property type="match status" value="1"/>
</dbReference>
<organism evidence="11 12">
    <name type="scientific">Candidatus Trichorickettsia mobilis</name>
    <dbReference type="NCBI Taxonomy" id="1346319"/>
    <lineage>
        <taxon>Bacteria</taxon>
        <taxon>Pseudomonadati</taxon>
        <taxon>Pseudomonadota</taxon>
        <taxon>Alphaproteobacteria</taxon>
        <taxon>Rickettsiales</taxon>
        <taxon>Rickettsiaceae</taxon>
        <taxon>Rickettsieae</taxon>
        <taxon>Candidatus Trichorickettsia</taxon>
    </lineage>
</organism>
<evidence type="ECO:0000256" key="2">
    <source>
        <dbReference type="ARBA" id="ARBA00022617"/>
    </source>
</evidence>
<keyword evidence="5 10" id="KW-0201">Cytochrome c-type biogenesis</keyword>
<evidence type="ECO:0000256" key="9">
    <source>
        <dbReference type="ARBA" id="ARBA00023136"/>
    </source>
</evidence>
<dbReference type="InterPro" id="IPR004329">
    <property type="entry name" value="CcmE"/>
</dbReference>
<evidence type="ECO:0000256" key="4">
    <source>
        <dbReference type="ARBA" id="ARBA00022723"/>
    </source>
</evidence>
<dbReference type="InterPro" id="IPR012340">
    <property type="entry name" value="NA-bd_OB-fold"/>
</dbReference>
<evidence type="ECO:0000256" key="7">
    <source>
        <dbReference type="ARBA" id="ARBA00022989"/>
    </source>
</evidence>
<feature type="binding site" description="covalent" evidence="10">
    <location>
        <position position="120"/>
    </location>
    <ligand>
        <name>heme</name>
        <dbReference type="ChEBI" id="CHEBI:30413"/>
    </ligand>
</feature>
<dbReference type="RefSeq" id="WP_323738656.1">
    <property type="nucleotide sequence ID" value="NZ_CP112932.1"/>
</dbReference>
<keyword evidence="4 10" id="KW-0479">Metal-binding</keyword>
<dbReference type="Pfam" id="PF03100">
    <property type="entry name" value="CcmE"/>
    <property type="match status" value="1"/>
</dbReference>
<feature type="binding site" description="axial binding residue" evidence="10">
    <location>
        <position position="124"/>
    </location>
    <ligand>
        <name>heme</name>
        <dbReference type="ChEBI" id="CHEBI:30413"/>
    </ligand>
    <ligandPart>
        <name>Fe</name>
        <dbReference type="ChEBI" id="CHEBI:18248"/>
    </ligandPart>
</feature>
<keyword evidence="7 10" id="KW-1133">Transmembrane helix</keyword>
<keyword evidence="9 10" id="KW-0472">Membrane</keyword>
<evidence type="ECO:0000256" key="3">
    <source>
        <dbReference type="ARBA" id="ARBA00022692"/>
    </source>
</evidence>
<feature type="topological domain" description="Cytoplasmic" evidence="10">
    <location>
        <begin position="1"/>
        <end position="8"/>
    </location>
</feature>
<keyword evidence="6 10" id="KW-0735">Signal-anchor</keyword>
<keyword evidence="2 10" id="KW-0349">Heme</keyword>
<dbReference type="NCBIfam" id="NF009727">
    <property type="entry name" value="PRK13254.1-1"/>
    <property type="match status" value="1"/>
</dbReference>
<sequence length="136" mass="15539">MLKKTKNRLLLILCSITSCALGIYIILYNLEQNITFFYPPSKITSALFNQEIRIGGIVKPNSINKLKANEIMFTITDHAQEVKIFYRGMLPALFRENQGIVAQGKLSGDLFMANELLIKHDENYMPPEVAQEFKNK</sequence>
<evidence type="ECO:0000313" key="11">
    <source>
        <dbReference type="EMBL" id="WPY00601.1"/>
    </source>
</evidence>
<gene>
    <name evidence="10" type="primary">ccmE</name>
    <name evidence="10" type="synonym">cycJ</name>
    <name evidence="11" type="ORF">Trichorick_00482</name>
</gene>
<dbReference type="Proteomes" id="UP001326613">
    <property type="component" value="Chromosome"/>
</dbReference>
<keyword evidence="10" id="KW-1003">Cell membrane</keyword>
<name>A0ABZ0USL3_9RICK</name>
<evidence type="ECO:0000313" key="12">
    <source>
        <dbReference type="Proteomes" id="UP001326613"/>
    </source>
</evidence>
<feature type="topological domain" description="Extracellular" evidence="10">
    <location>
        <begin position="30"/>
        <end position="136"/>
    </location>
</feature>
<evidence type="ECO:0000256" key="8">
    <source>
        <dbReference type="ARBA" id="ARBA00023004"/>
    </source>
</evidence>
<evidence type="ECO:0000256" key="5">
    <source>
        <dbReference type="ARBA" id="ARBA00022748"/>
    </source>
</evidence>
<dbReference type="SUPFAM" id="SSF82093">
    <property type="entry name" value="Heme chaperone CcmE"/>
    <property type="match status" value="1"/>
</dbReference>
<evidence type="ECO:0000256" key="10">
    <source>
        <dbReference type="HAMAP-Rule" id="MF_01959"/>
    </source>
</evidence>
<evidence type="ECO:0000256" key="1">
    <source>
        <dbReference type="ARBA" id="ARBA00004370"/>
    </source>
</evidence>
<dbReference type="Gene3D" id="2.40.50.140">
    <property type="entry name" value="Nucleic acid-binding proteins"/>
    <property type="match status" value="1"/>
</dbReference>
<comment type="similarity">
    <text evidence="10">Belongs to the CcmE/CycJ family.</text>
</comment>
<protein>
    <recommendedName>
        <fullName evidence="10">Cytochrome c-type biogenesis protein CcmE</fullName>
    </recommendedName>
    <alternativeName>
        <fullName evidence="10">Cytochrome c maturation protein E</fullName>
    </alternativeName>
    <alternativeName>
        <fullName evidence="10">Heme chaperone CcmE</fullName>
    </alternativeName>
</protein>
<accession>A0ABZ0USL3</accession>
<evidence type="ECO:0000256" key="6">
    <source>
        <dbReference type="ARBA" id="ARBA00022968"/>
    </source>
</evidence>
<keyword evidence="8 10" id="KW-0408">Iron</keyword>
<dbReference type="EMBL" id="CP112932">
    <property type="protein sequence ID" value="WPY00601.1"/>
    <property type="molecule type" value="Genomic_DNA"/>
</dbReference>
<proteinExistence type="inferred from homology"/>